<evidence type="ECO:0000313" key="2">
    <source>
        <dbReference type="Proteomes" id="UP000807769"/>
    </source>
</evidence>
<evidence type="ECO:0000313" key="1">
    <source>
        <dbReference type="EMBL" id="KAG1804310.1"/>
    </source>
</evidence>
<accession>A0A9P7DVT6</accession>
<dbReference type="AlphaFoldDB" id="A0A9P7DVT6"/>
<dbReference type="GeneID" id="64625841"/>
<proteinExistence type="predicted"/>
<organism evidence="1 2">
    <name type="scientific">Suillus subaureus</name>
    <dbReference type="NCBI Taxonomy" id="48587"/>
    <lineage>
        <taxon>Eukaryota</taxon>
        <taxon>Fungi</taxon>
        <taxon>Dikarya</taxon>
        <taxon>Basidiomycota</taxon>
        <taxon>Agaricomycotina</taxon>
        <taxon>Agaricomycetes</taxon>
        <taxon>Agaricomycetidae</taxon>
        <taxon>Boletales</taxon>
        <taxon>Suillineae</taxon>
        <taxon>Suillaceae</taxon>
        <taxon>Suillus</taxon>
    </lineage>
</organism>
<dbReference type="Proteomes" id="UP000807769">
    <property type="component" value="Unassembled WGS sequence"/>
</dbReference>
<name>A0A9P7DVT6_9AGAM</name>
<sequence length="105" mass="12147">EKKPKINNFKIGTSVSDILTHHPSQYAIHKLKSFEYIELWYFNPDGCKDMADEVKLSADGTFGFTKVNDFIALKVVGTFKPSYKVIQDHSLKWRQFNMAKNSFLL</sequence>
<dbReference type="RefSeq" id="XP_041186878.1">
    <property type="nucleotide sequence ID" value="XM_041331824.1"/>
</dbReference>
<feature type="non-terminal residue" evidence="1">
    <location>
        <position position="1"/>
    </location>
</feature>
<protein>
    <submittedName>
        <fullName evidence="1">Uncharacterized protein</fullName>
    </submittedName>
</protein>
<dbReference type="OrthoDB" id="2688210at2759"/>
<keyword evidence="2" id="KW-1185">Reference proteome</keyword>
<gene>
    <name evidence="1" type="ORF">BJ212DRAFT_1284470</name>
</gene>
<reference evidence="1" key="1">
    <citation type="journal article" date="2020" name="New Phytol.">
        <title>Comparative genomics reveals dynamic genome evolution in host specialist ectomycorrhizal fungi.</title>
        <authorList>
            <person name="Lofgren L.A."/>
            <person name="Nguyen N.H."/>
            <person name="Vilgalys R."/>
            <person name="Ruytinx J."/>
            <person name="Liao H.L."/>
            <person name="Branco S."/>
            <person name="Kuo A."/>
            <person name="LaButti K."/>
            <person name="Lipzen A."/>
            <person name="Andreopoulos W."/>
            <person name="Pangilinan J."/>
            <person name="Riley R."/>
            <person name="Hundley H."/>
            <person name="Na H."/>
            <person name="Barry K."/>
            <person name="Grigoriev I.V."/>
            <person name="Stajich J.E."/>
            <person name="Kennedy P.G."/>
        </authorList>
    </citation>
    <scope>NUCLEOTIDE SEQUENCE</scope>
    <source>
        <strain evidence="1">MN1</strain>
    </source>
</reference>
<comment type="caution">
    <text evidence="1">The sequence shown here is derived from an EMBL/GenBank/DDBJ whole genome shotgun (WGS) entry which is preliminary data.</text>
</comment>
<dbReference type="EMBL" id="JABBWG010000059">
    <property type="protein sequence ID" value="KAG1804310.1"/>
    <property type="molecule type" value="Genomic_DNA"/>
</dbReference>